<protein>
    <submittedName>
        <fullName evidence="1">Uncharacterized protein</fullName>
    </submittedName>
</protein>
<comment type="caution">
    <text evidence="1">The sequence shown here is derived from an EMBL/GenBank/DDBJ whole genome shotgun (WGS) entry which is preliminary data.</text>
</comment>
<proteinExistence type="predicted"/>
<name>A0AAD8R4G3_LOLMU</name>
<evidence type="ECO:0000313" key="1">
    <source>
        <dbReference type="EMBL" id="KAK1614723.1"/>
    </source>
</evidence>
<dbReference type="EMBL" id="JAUUTY010000006">
    <property type="protein sequence ID" value="KAK1614723.1"/>
    <property type="molecule type" value="Genomic_DNA"/>
</dbReference>
<accession>A0AAD8R4G3</accession>
<keyword evidence="2" id="KW-1185">Reference proteome</keyword>
<reference evidence="1" key="1">
    <citation type="submission" date="2023-07" db="EMBL/GenBank/DDBJ databases">
        <title>A chromosome-level genome assembly of Lolium multiflorum.</title>
        <authorList>
            <person name="Chen Y."/>
            <person name="Copetti D."/>
            <person name="Kolliker R."/>
            <person name="Studer B."/>
        </authorList>
    </citation>
    <scope>NUCLEOTIDE SEQUENCE</scope>
    <source>
        <strain evidence="1">02402/16</strain>
        <tissue evidence="1">Leaf</tissue>
    </source>
</reference>
<gene>
    <name evidence="1" type="ORF">QYE76_020240</name>
</gene>
<evidence type="ECO:0000313" key="2">
    <source>
        <dbReference type="Proteomes" id="UP001231189"/>
    </source>
</evidence>
<dbReference type="Proteomes" id="UP001231189">
    <property type="component" value="Unassembled WGS sequence"/>
</dbReference>
<dbReference type="AlphaFoldDB" id="A0AAD8R4G3"/>
<organism evidence="1 2">
    <name type="scientific">Lolium multiflorum</name>
    <name type="common">Italian ryegrass</name>
    <name type="synonym">Lolium perenne subsp. multiflorum</name>
    <dbReference type="NCBI Taxonomy" id="4521"/>
    <lineage>
        <taxon>Eukaryota</taxon>
        <taxon>Viridiplantae</taxon>
        <taxon>Streptophyta</taxon>
        <taxon>Embryophyta</taxon>
        <taxon>Tracheophyta</taxon>
        <taxon>Spermatophyta</taxon>
        <taxon>Magnoliopsida</taxon>
        <taxon>Liliopsida</taxon>
        <taxon>Poales</taxon>
        <taxon>Poaceae</taxon>
        <taxon>BOP clade</taxon>
        <taxon>Pooideae</taxon>
        <taxon>Poodae</taxon>
        <taxon>Poeae</taxon>
        <taxon>Poeae Chloroplast Group 2 (Poeae type)</taxon>
        <taxon>Loliodinae</taxon>
        <taxon>Loliinae</taxon>
        <taxon>Lolium</taxon>
    </lineage>
</organism>
<sequence length="133" mass="14911">MKIPVATSLCKNLITSVRSGVSKSVREGCKAMISLKRTFVHRWYISELDEHNHMMVDTTGDLMNVKHLQTILTGNLQHNLYHLNNDVISKHGMLYFQNPDQVHTVCEICGSEDHIISDCPATVTESVDKGSSD</sequence>